<reference evidence="2 3" key="1">
    <citation type="journal article" date="2008" name="Int. J. Syst. Evol. Microbiol.">
        <title>Luteimonas marina sp. nov., isolated from seawater.</title>
        <authorList>
            <person name="Baik K.S."/>
            <person name="Park S.C."/>
            <person name="Kim M.S."/>
            <person name="Kim E.M."/>
            <person name="Park C."/>
            <person name="Chun J."/>
            <person name="Seong C.N."/>
        </authorList>
    </citation>
    <scope>NUCLEOTIDE SEQUENCE [LARGE SCALE GENOMIC DNA]</scope>
    <source>
        <strain evidence="2 3">FR1330</strain>
    </source>
</reference>
<dbReference type="Proteomes" id="UP000319980">
    <property type="component" value="Unassembled WGS sequence"/>
</dbReference>
<dbReference type="AlphaFoldDB" id="A0A5C5U6C7"/>
<feature type="compositionally biased region" description="Basic residues" evidence="1">
    <location>
        <begin position="1"/>
        <end position="13"/>
    </location>
</feature>
<evidence type="ECO:0000256" key="1">
    <source>
        <dbReference type="SAM" id="MobiDB-lite"/>
    </source>
</evidence>
<accession>A0A5C5U6C7</accession>
<organism evidence="2 3">
    <name type="scientific">Luteimonas marina</name>
    <dbReference type="NCBI Taxonomy" id="488485"/>
    <lineage>
        <taxon>Bacteria</taxon>
        <taxon>Pseudomonadati</taxon>
        <taxon>Pseudomonadota</taxon>
        <taxon>Gammaproteobacteria</taxon>
        <taxon>Lysobacterales</taxon>
        <taxon>Lysobacteraceae</taxon>
        <taxon>Luteimonas</taxon>
    </lineage>
</organism>
<sequence length="121" mass="13093">MGPGARRCKRSGRTQRPGSRTVVRRRSIRTADVPPRGSRRPREGGDPVSFILARAKTLGPRLRGDDGFCAVDGRNAGVAVPFRTPEQATRPRRPSARPAGSGRSGRDRTCARSPTRPPPPC</sequence>
<feature type="region of interest" description="Disordered" evidence="1">
    <location>
        <begin position="1"/>
        <end position="49"/>
    </location>
</feature>
<evidence type="ECO:0000313" key="2">
    <source>
        <dbReference type="EMBL" id="TWT21387.1"/>
    </source>
</evidence>
<protein>
    <submittedName>
        <fullName evidence="2">Uncharacterized protein</fullName>
    </submittedName>
</protein>
<gene>
    <name evidence="2" type="ORF">FQY83_08555</name>
</gene>
<evidence type="ECO:0000313" key="3">
    <source>
        <dbReference type="Proteomes" id="UP000319980"/>
    </source>
</evidence>
<name>A0A5C5U6C7_9GAMM</name>
<comment type="caution">
    <text evidence="2">The sequence shown here is derived from an EMBL/GenBank/DDBJ whole genome shotgun (WGS) entry which is preliminary data.</text>
</comment>
<dbReference type="EMBL" id="VOHK01000003">
    <property type="protein sequence ID" value="TWT21387.1"/>
    <property type="molecule type" value="Genomic_DNA"/>
</dbReference>
<proteinExistence type="predicted"/>
<feature type="region of interest" description="Disordered" evidence="1">
    <location>
        <begin position="76"/>
        <end position="121"/>
    </location>
</feature>
<keyword evidence="3" id="KW-1185">Reference proteome</keyword>